<dbReference type="OrthoDB" id="2019149at2759"/>
<comment type="similarity">
    <text evidence="2">In the N-terminal section; belongs to the PMEI family.</text>
</comment>
<evidence type="ECO:0000256" key="4">
    <source>
        <dbReference type="ARBA" id="ARBA00022801"/>
    </source>
</evidence>
<comment type="caution">
    <text evidence="9">The sequence shown here is derived from an EMBL/GenBank/DDBJ whole genome shotgun (WGS) entry which is preliminary data.</text>
</comment>
<feature type="active site" evidence="6">
    <location>
        <position position="343"/>
    </location>
</feature>
<dbReference type="GO" id="GO:0004857">
    <property type="term" value="F:enzyme inhibitor activity"/>
    <property type="evidence" value="ECO:0007669"/>
    <property type="project" value="InterPro"/>
</dbReference>
<evidence type="ECO:0000256" key="7">
    <source>
        <dbReference type="RuleBase" id="RU000589"/>
    </source>
</evidence>
<reference evidence="9 10" key="1">
    <citation type="submission" date="2020-04" db="EMBL/GenBank/DDBJ databases">
        <title>Plant Genome Project.</title>
        <authorList>
            <person name="Zhang R.-G."/>
        </authorList>
    </citation>
    <scope>NUCLEOTIDE SEQUENCE [LARGE SCALE GENOMIC DNA]</scope>
    <source>
        <strain evidence="9">YNK0</strain>
        <tissue evidence="9">Leaf</tissue>
    </source>
</reference>
<sequence length="505" mass="56159">MSTWVTTLFLLLAMATNVSCKEEEEDMAKWDCSGTIHGDDCRLSRVALHQEAVRMAHDRVVNARNWAQTSLSLENSDHKLGCSDSIALSDCVKLYEDSDHKLRRLLYLIDDVRMWLSGVLTNHRTCLDGLSERGYFMPDQVTHNLNHNLNVLLSKALALYGLETHEKGKVALRSNAGVNQGNLVSWDATISKADFVVAKDGSGNYKTINEAIAALAKMGPKRPDRVAIYVKSGVYSEKVEIERDMKNVMFVGDGIDKTIVTGNRNVQDGATTLSSATFGVSGDGFRARDKNTAGPQKYQAVALRVSSDLSVFYRCSFKGYQDTLLVHSLRQFYRDCHVYGTIDFIFGNAATILQNCDIYIKRPMDYQGNMITAQGRDDPNENTGISIHGSWVSPTPDFKAVKGLFKSYLGRPWKKYSRTVFLKTDLDGVIDPKGWTEWSGDFGLATLFYGEYMNSGNGAFTGKRVKWPGFHVLNDSSDASRFCVSNFIQGESWIPVTGVPFSPGI</sequence>
<dbReference type="SUPFAM" id="SSF51126">
    <property type="entry name" value="Pectin lyase-like"/>
    <property type="match status" value="1"/>
</dbReference>
<dbReference type="UniPathway" id="UPA00545">
    <property type="reaction ID" value="UER00823"/>
</dbReference>
<dbReference type="Proteomes" id="UP000655225">
    <property type="component" value="Unassembled WGS sequence"/>
</dbReference>
<dbReference type="Gene3D" id="1.20.140.40">
    <property type="entry name" value="Invertase/pectin methylesterase inhibitor family protein"/>
    <property type="match status" value="1"/>
</dbReference>
<dbReference type="Pfam" id="PF04043">
    <property type="entry name" value="PMEI"/>
    <property type="match status" value="1"/>
</dbReference>
<feature type="chain" id="PRO_5033096482" description="Pectinesterase" evidence="7">
    <location>
        <begin position="21"/>
        <end position="505"/>
    </location>
</feature>
<gene>
    <name evidence="9" type="ORF">HHK36_028711</name>
</gene>
<dbReference type="PANTHER" id="PTHR31707">
    <property type="entry name" value="PECTINESTERASE"/>
    <property type="match status" value="1"/>
</dbReference>
<dbReference type="AlphaFoldDB" id="A0A834YCY5"/>
<dbReference type="InterPro" id="IPR011050">
    <property type="entry name" value="Pectin_lyase_fold/virulence"/>
</dbReference>
<feature type="signal peptide" evidence="7">
    <location>
        <begin position="1"/>
        <end position="20"/>
    </location>
</feature>
<evidence type="ECO:0000313" key="10">
    <source>
        <dbReference type="Proteomes" id="UP000655225"/>
    </source>
</evidence>
<comment type="similarity">
    <text evidence="3">In the C-terminal section; belongs to the pectinesterase family.</text>
</comment>
<dbReference type="EMBL" id="JABCRI010000022">
    <property type="protein sequence ID" value="KAF8379278.1"/>
    <property type="molecule type" value="Genomic_DNA"/>
</dbReference>
<feature type="domain" description="Pectinesterase inhibitor" evidence="8">
    <location>
        <begin position="23"/>
        <end position="159"/>
    </location>
</feature>
<evidence type="ECO:0000256" key="1">
    <source>
        <dbReference type="ARBA" id="ARBA00005184"/>
    </source>
</evidence>
<dbReference type="EC" id="3.1.1.11" evidence="7"/>
<evidence type="ECO:0000256" key="2">
    <source>
        <dbReference type="ARBA" id="ARBA00006027"/>
    </source>
</evidence>
<comment type="catalytic activity">
    <reaction evidence="7">
        <text>[(1-&gt;4)-alpha-D-galacturonosyl methyl ester](n) + n H2O = [(1-&gt;4)-alpha-D-galacturonosyl](n) + n methanol + n H(+)</text>
        <dbReference type="Rhea" id="RHEA:22380"/>
        <dbReference type="Rhea" id="RHEA-COMP:14570"/>
        <dbReference type="Rhea" id="RHEA-COMP:14573"/>
        <dbReference type="ChEBI" id="CHEBI:15377"/>
        <dbReference type="ChEBI" id="CHEBI:15378"/>
        <dbReference type="ChEBI" id="CHEBI:17790"/>
        <dbReference type="ChEBI" id="CHEBI:140522"/>
        <dbReference type="ChEBI" id="CHEBI:140523"/>
        <dbReference type="EC" id="3.1.1.11"/>
    </reaction>
</comment>
<dbReference type="GO" id="GO:0042545">
    <property type="term" value="P:cell wall modification"/>
    <property type="evidence" value="ECO:0007669"/>
    <property type="project" value="UniProtKB-UniRule"/>
</dbReference>
<protein>
    <recommendedName>
        <fullName evidence="7">Pectinesterase</fullName>
        <ecNumber evidence="7">3.1.1.11</ecNumber>
    </recommendedName>
</protein>
<dbReference type="Pfam" id="PF01095">
    <property type="entry name" value="Pectinesterase"/>
    <property type="match status" value="1"/>
</dbReference>
<keyword evidence="4 7" id="KW-0378">Hydrolase</keyword>
<dbReference type="Gene3D" id="2.160.20.10">
    <property type="entry name" value="Single-stranded right-handed beta-helix, Pectin lyase-like"/>
    <property type="match status" value="1"/>
</dbReference>
<evidence type="ECO:0000256" key="6">
    <source>
        <dbReference type="PROSITE-ProRule" id="PRU10040"/>
    </source>
</evidence>
<dbReference type="InterPro" id="IPR000070">
    <property type="entry name" value="Pectinesterase_cat"/>
</dbReference>
<proteinExistence type="inferred from homology"/>
<dbReference type="SMART" id="SM00856">
    <property type="entry name" value="PMEI"/>
    <property type="match status" value="1"/>
</dbReference>
<dbReference type="PROSITE" id="PS00503">
    <property type="entry name" value="PECTINESTERASE_2"/>
    <property type="match status" value="1"/>
</dbReference>
<dbReference type="InterPro" id="IPR033131">
    <property type="entry name" value="Pectinesterase_Asp_AS"/>
</dbReference>
<accession>A0A834YCY5</accession>
<dbReference type="SUPFAM" id="SSF101148">
    <property type="entry name" value="Plant invertase/pectin methylesterase inhibitor"/>
    <property type="match status" value="1"/>
</dbReference>
<dbReference type="InterPro" id="IPR012334">
    <property type="entry name" value="Pectin_lyas_fold"/>
</dbReference>
<keyword evidence="10" id="KW-1185">Reference proteome</keyword>
<evidence type="ECO:0000259" key="8">
    <source>
        <dbReference type="SMART" id="SM00856"/>
    </source>
</evidence>
<evidence type="ECO:0000256" key="3">
    <source>
        <dbReference type="ARBA" id="ARBA00007786"/>
    </source>
</evidence>
<evidence type="ECO:0000256" key="5">
    <source>
        <dbReference type="ARBA" id="ARBA00023085"/>
    </source>
</evidence>
<evidence type="ECO:0000313" key="9">
    <source>
        <dbReference type="EMBL" id="KAF8379278.1"/>
    </source>
</evidence>
<keyword evidence="5 7" id="KW-0063">Aspartyl esterase</keyword>
<dbReference type="GO" id="GO:0030599">
    <property type="term" value="F:pectinesterase activity"/>
    <property type="evidence" value="ECO:0007669"/>
    <property type="project" value="UniProtKB-UniRule"/>
</dbReference>
<organism evidence="9 10">
    <name type="scientific">Tetracentron sinense</name>
    <name type="common">Spur-leaf</name>
    <dbReference type="NCBI Taxonomy" id="13715"/>
    <lineage>
        <taxon>Eukaryota</taxon>
        <taxon>Viridiplantae</taxon>
        <taxon>Streptophyta</taxon>
        <taxon>Embryophyta</taxon>
        <taxon>Tracheophyta</taxon>
        <taxon>Spermatophyta</taxon>
        <taxon>Magnoliopsida</taxon>
        <taxon>Trochodendrales</taxon>
        <taxon>Trochodendraceae</taxon>
        <taxon>Tetracentron</taxon>
    </lineage>
</organism>
<keyword evidence="7" id="KW-0732">Signal</keyword>
<dbReference type="GO" id="GO:0045490">
    <property type="term" value="P:pectin catabolic process"/>
    <property type="evidence" value="ECO:0007669"/>
    <property type="project" value="UniProtKB-UniRule"/>
</dbReference>
<comment type="pathway">
    <text evidence="1 7">Glycan metabolism; pectin degradation; 2-dehydro-3-deoxy-D-gluconate from pectin: step 1/5.</text>
</comment>
<dbReference type="InterPro" id="IPR006501">
    <property type="entry name" value="Pectinesterase_inhib_dom"/>
</dbReference>
<dbReference type="FunFam" id="2.160.20.10:FF:000001">
    <property type="entry name" value="Pectinesterase"/>
    <property type="match status" value="1"/>
</dbReference>
<dbReference type="OMA" id="YATHETA"/>
<name>A0A834YCY5_TETSI</name>
<dbReference type="InterPro" id="IPR035513">
    <property type="entry name" value="Invertase/methylesterase_inhib"/>
</dbReference>